<name>A0A836B9U7_9CHLO</name>
<organism evidence="2 3">
    <name type="scientific">Chlamydomonas schloesseri</name>
    <dbReference type="NCBI Taxonomy" id="2026947"/>
    <lineage>
        <taxon>Eukaryota</taxon>
        <taxon>Viridiplantae</taxon>
        <taxon>Chlorophyta</taxon>
        <taxon>core chlorophytes</taxon>
        <taxon>Chlorophyceae</taxon>
        <taxon>CS clade</taxon>
        <taxon>Chlamydomonadales</taxon>
        <taxon>Chlamydomonadaceae</taxon>
        <taxon>Chlamydomonas</taxon>
    </lineage>
</organism>
<feature type="compositionally biased region" description="Low complexity" evidence="1">
    <location>
        <begin position="274"/>
        <end position="299"/>
    </location>
</feature>
<accession>A0A836B9U7</accession>
<feature type="region of interest" description="Disordered" evidence="1">
    <location>
        <begin position="1"/>
        <end position="66"/>
    </location>
</feature>
<keyword evidence="3" id="KW-1185">Reference proteome</keyword>
<dbReference type="Proteomes" id="UP000613740">
    <property type="component" value="Unassembled WGS sequence"/>
</dbReference>
<comment type="caution">
    <text evidence="2">The sequence shown here is derived from an EMBL/GenBank/DDBJ whole genome shotgun (WGS) entry which is preliminary data.</text>
</comment>
<feature type="compositionally biased region" description="Basic and acidic residues" evidence="1">
    <location>
        <begin position="1"/>
        <end position="10"/>
    </location>
</feature>
<feature type="compositionally biased region" description="Low complexity" evidence="1">
    <location>
        <begin position="11"/>
        <end position="40"/>
    </location>
</feature>
<sequence>MAELKRDRNDTTTASAAPRTASGDTAAPSASQALSPLGSPGFQRSAPRARRDALESRNPGRPVRHPNHLKVLADLRMVLQVLGQPASQLLLLRELLDPAAGVEAAKLPPAFKVLLGSFATTRDDGTLFLDYPMLAQVLQAVTTESGELLEAITAVQSISSKMFRELVVLAGHAAGDGLVYAAIYLQALDHRCNSRGGKANFEKTHRAQATEDAKVGLRWFHALLRNVLCHGYISEQRQALQAYPPQLAALHSSGRVGKVLTKTFDSPPPTRSKAPVASAAAAPRSAAAPRAQLQPPGAGPAVRPIVSLHLGKRLGRAAGAAVIPRRYVA</sequence>
<dbReference type="EMBL" id="JAEHOD010000006">
    <property type="protein sequence ID" value="KAG2452121.1"/>
    <property type="molecule type" value="Genomic_DNA"/>
</dbReference>
<dbReference type="OrthoDB" id="555110at2759"/>
<reference evidence="2" key="1">
    <citation type="journal article" date="2020" name="bioRxiv">
        <title>Comparative genomics of Chlamydomonas.</title>
        <authorList>
            <person name="Craig R.J."/>
            <person name="Hasan A.R."/>
            <person name="Ness R.W."/>
            <person name="Keightley P.D."/>
        </authorList>
    </citation>
    <scope>NUCLEOTIDE SEQUENCE</scope>
    <source>
        <strain evidence="2">CCAP 11/173</strain>
    </source>
</reference>
<gene>
    <name evidence="2" type="ORF">HYH02_003153</name>
</gene>
<evidence type="ECO:0000313" key="3">
    <source>
        <dbReference type="Proteomes" id="UP000613740"/>
    </source>
</evidence>
<feature type="region of interest" description="Disordered" evidence="1">
    <location>
        <begin position="261"/>
        <end position="299"/>
    </location>
</feature>
<protein>
    <submittedName>
        <fullName evidence="2">Uncharacterized protein</fullName>
    </submittedName>
</protein>
<dbReference type="AlphaFoldDB" id="A0A836B9U7"/>
<evidence type="ECO:0000256" key="1">
    <source>
        <dbReference type="SAM" id="MobiDB-lite"/>
    </source>
</evidence>
<evidence type="ECO:0000313" key="2">
    <source>
        <dbReference type="EMBL" id="KAG2452121.1"/>
    </source>
</evidence>
<proteinExistence type="predicted"/>